<sequence length="102" mass="11397">MGYLKWLLGWPKAVVLQPRLPNLWFRLHRLDRCLGCVDRQAADVGVLLTTLDLPHRHRHGCVVARLVGFCGTRPSGIRPNTAAGRPPVGLAFRPPGLDLKWT</sequence>
<evidence type="ECO:0000313" key="2">
    <source>
        <dbReference type="Proteomes" id="UP000000235"/>
    </source>
</evidence>
<dbReference type="KEGG" id="stp:Strop_2059"/>
<dbReference type="Proteomes" id="UP000000235">
    <property type="component" value="Chromosome"/>
</dbReference>
<organism evidence="1 2">
    <name type="scientific">Salinispora tropica (strain ATCC BAA-916 / DSM 44818 / JCM 13857 / NBRC 105044 / CNB-440)</name>
    <dbReference type="NCBI Taxonomy" id="369723"/>
    <lineage>
        <taxon>Bacteria</taxon>
        <taxon>Bacillati</taxon>
        <taxon>Actinomycetota</taxon>
        <taxon>Actinomycetes</taxon>
        <taxon>Micromonosporales</taxon>
        <taxon>Micromonosporaceae</taxon>
        <taxon>Salinispora</taxon>
    </lineage>
</organism>
<reference evidence="2" key="1">
    <citation type="journal article" date="2007" name="Proc. Natl. Acad. Sci. U.S.A.">
        <title>Genome sequencing reveals complex secondary metabolome in the marine actinomycete Salinispora tropica.</title>
        <authorList>
            <person name="Udwary D.W."/>
            <person name="Zeigler L."/>
            <person name="Asolkar R.N."/>
            <person name="Singan V."/>
            <person name="Lapidus A."/>
            <person name="Fenical W."/>
            <person name="Jensen P.R."/>
            <person name="Moore B.S."/>
        </authorList>
    </citation>
    <scope>NUCLEOTIDE SEQUENCE [LARGE SCALE GENOMIC DNA]</scope>
    <source>
        <strain evidence="2">ATCC BAA-916 / DSM 44818 / CNB-440</strain>
    </source>
</reference>
<proteinExistence type="predicted"/>
<evidence type="ECO:0000313" key="1">
    <source>
        <dbReference type="EMBL" id="ABP54512.1"/>
    </source>
</evidence>
<dbReference type="STRING" id="369723.Strop_2059"/>
<dbReference type="HOGENOM" id="CLU_2275484_0_0_11"/>
<accession>A4X6L2</accession>
<keyword evidence="2" id="KW-1185">Reference proteome</keyword>
<gene>
    <name evidence="1" type="ordered locus">Strop_2059</name>
</gene>
<name>A4X6L2_SALTO</name>
<protein>
    <submittedName>
        <fullName evidence="1">Uncharacterized protein</fullName>
    </submittedName>
</protein>
<dbReference type="EMBL" id="CP000667">
    <property type="protein sequence ID" value="ABP54512.1"/>
    <property type="molecule type" value="Genomic_DNA"/>
</dbReference>
<dbReference type="AlphaFoldDB" id="A4X6L2"/>